<dbReference type="OrthoDB" id="428260at2759"/>
<proteinExistence type="predicted"/>
<dbReference type="PANTHER" id="PTHR43283">
    <property type="entry name" value="BETA-LACTAMASE-RELATED"/>
    <property type="match status" value="1"/>
</dbReference>
<dbReference type="SUPFAM" id="SSF56601">
    <property type="entry name" value="beta-lactamase/transpeptidase-like"/>
    <property type="match status" value="1"/>
</dbReference>
<dbReference type="Proteomes" id="UP000242770">
    <property type="component" value="Unassembled WGS sequence"/>
</dbReference>
<dbReference type="InterPro" id="IPR012338">
    <property type="entry name" value="Beta-lactam/transpept-like"/>
</dbReference>
<evidence type="ECO:0000313" key="3">
    <source>
        <dbReference type="EMBL" id="CDW98743.1"/>
    </source>
</evidence>
<gene>
    <name evidence="3" type="primary">SSCI61370.1</name>
    <name evidence="2" type="ORF">SPSC_00332</name>
</gene>
<dbReference type="Gene3D" id="3.40.710.10">
    <property type="entry name" value="DD-peptidase/beta-lactamase superfamily"/>
    <property type="match status" value="1"/>
</dbReference>
<reference evidence="3" key="1">
    <citation type="submission" date="2014-06" db="EMBL/GenBank/DDBJ databases">
        <authorList>
            <person name="Berkman J.Paul."/>
        </authorList>
    </citation>
    <scope>NUCLEOTIDE SEQUENCE [LARGE SCALE GENOMIC DNA]</scope>
</reference>
<name>A0A0F7SCU9_9BASI</name>
<dbReference type="InterPro" id="IPR050789">
    <property type="entry name" value="Diverse_Enzym_Activities"/>
</dbReference>
<dbReference type="EMBL" id="LK056653">
    <property type="protein sequence ID" value="CDR87206.1"/>
    <property type="molecule type" value="Genomic_DNA"/>
</dbReference>
<reference evidence="2" key="2">
    <citation type="submission" date="2014-06" db="EMBL/GenBank/DDBJ databases">
        <authorList>
            <person name="Ju J."/>
            <person name="Zhang J."/>
        </authorList>
    </citation>
    <scope>NUCLEOTIDE SEQUENCE</scope>
    <source>
        <strain evidence="2">SscI8</strain>
    </source>
</reference>
<dbReference type="PANTHER" id="PTHR43283:SF3">
    <property type="entry name" value="BETA-LACTAMASE FAMILY PROTEIN (AFU_ORTHOLOGUE AFUA_5G07500)"/>
    <property type="match status" value="1"/>
</dbReference>
<sequence>MSMQETVQKVLDAATADVTLPNAVPRAVVYIADKSGKEIAWASAGVKQAGKSEPMTKDSIFWIASCTKLITAIACLQLVEQGKLDLQDPVTQHVAEFESVTMMDGGKPKRVPTVWNCLTHTCGLGYSFFNPKLKDLEAGKGRKVIDSFDASKQSILGPYVTEPGTEWEYGHGIDWAGQVVEKVSGLSLDEYFQKNIFQPLGIRHASFLPQAAGLSDKLVGSHYRNPSGVISANDHWMQRDESKIQVHYGGAGLWANAAEYCQVLVALLNGGVHPKTGSRILSTQSVDELIKEQLQGKLADDMDREFPNTDPKMTNWFEGCTVKGVPKTWTLGGVRLLVQHPMFQRSEKSLFWCGIQNSYWWADFKDGTCGMVQTQIGPFLDMGTLGVLAQIEPQVHAAYAS</sequence>
<dbReference type="STRING" id="49012.A0A0F7SCU9"/>
<feature type="domain" description="Beta-lactamase-related" evidence="1">
    <location>
        <begin position="34"/>
        <end position="375"/>
    </location>
</feature>
<dbReference type="AlphaFoldDB" id="A0A0F7SCU9"/>
<keyword evidence="4" id="KW-1185">Reference proteome</keyword>
<evidence type="ECO:0000313" key="4">
    <source>
        <dbReference type="Proteomes" id="UP000242770"/>
    </source>
</evidence>
<reference evidence="4" key="3">
    <citation type="submission" date="2014-06" db="EMBL/GenBank/DDBJ databases">
        <authorList>
            <person name="Berkman P.J."/>
        </authorList>
    </citation>
    <scope>NUCLEOTIDE SEQUENCE [LARGE SCALE GENOMIC DNA]</scope>
</reference>
<protein>
    <submittedName>
        <fullName evidence="2">Related to transesterase</fullName>
    </submittedName>
</protein>
<dbReference type="Pfam" id="PF00144">
    <property type="entry name" value="Beta-lactamase"/>
    <property type="match status" value="1"/>
</dbReference>
<accession>A0A0F7SCU9</accession>
<dbReference type="EMBL" id="CCFA01003648">
    <property type="protein sequence ID" value="CDW98743.1"/>
    <property type="molecule type" value="Genomic_DNA"/>
</dbReference>
<evidence type="ECO:0000313" key="2">
    <source>
        <dbReference type="EMBL" id="CDR87206.1"/>
    </source>
</evidence>
<evidence type="ECO:0000259" key="1">
    <source>
        <dbReference type="Pfam" id="PF00144"/>
    </source>
</evidence>
<dbReference type="InterPro" id="IPR001466">
    <property type="entry name" value="Beta-lactam-related"/>
</dbReference>
<organism evidence="3 4">
    <name type="scientific">Sporisorium scitamineum</name>
    <dbReference type="NCBI Taxonomy" id="49012"/>
    <lineage>
        <taxon>Eukaryota</taxon>
        <taxon>Fungi</taxon>
        <taxon>Dikarya</taxon>
        <taxon>Basidiomycota</taxon>
        <taxon>Ustilaginomycotina</taxon>
        <taxon>Ustilaginomycetes</taxon>
        <taxon>Ustilaginales</taxon>
        <taxon>Ustilaginaceae</taxon>
        <taxon>Sporisorium</taxon>
    </lineage>
</organism>